<dbReference type="Gene3D" id="2.130.10.10">
    <property type="entry name" value="YVTN repeat-like/Quinoprotein amine dehydrogenase"/>
    <property type="match status" value="2"/>
</dbReference>
<dbReference type="InterPro" id="IPR015943">
    <property type="entry name" value="WD40/YVTN_repeat-like_dom_sf"/>
</dbReference>
<dbReference type="AlphaFoldDB" id="A0A0P0CRS9"/>
<organism evidence="3 4">
    <name type="scientific">Rufibacter tibetensis</name>
    <dbReference type="NCBI Taxonomy" id="512763"/>
    <lineage>
        <taxon>Bacteria</taxon>
        <taxon>Pseudomonadati</taxon>
        <taxon>Bacteroidota</taxon>
        <taxon>Cytophagia</taxon>
        <taxon>Cytophagales</taxon>
        <taxon>Hymenobacteraceae</taxon>
        <taxon>Rufibacter</taxon>
    </lineage>
</organism>
<accession>A0A0P0CRS9</accession>
<dbReference type="SMART" id="SM00320">
    <property type="entry name" value="WD40"/>
    <property type="match status" value="5"/>
</dbReference>
<dbReference type="Proteomes" id="UP000061382">
    <property type="component" value="Chromosome"/>
</dbReference>
<dbReference type="PANTHER" id="PTHR19848:SF8">
    <property type="entry name" value="F-BOX AND WD REPEAT DOMAIN CONTAINING 7"/>
    <property type="match status" value="1"/>
</dbReference>
<evidence type="ECO:0000313" key="3">
    <source>
        <dbReference type="EMBL" id="ALJ00142.1"/>
    </source>
</evidence>
<dbReference type="PANTHER" id="PTHR19848">
    <property type="entry name" value="WD40 REPEAT PROTEIN"/>
    <property type="match status" value="1"/>
</dbReference>
<evidence type="ECO:0000256" key="2">
    <source>
        <dbReference type="ARBA" id="ARBA00022737"/>
    </source>
</evidence>
<dbReference type="STRING" id="512763.DC20_15640"/>
<reference evidence="3 4" key="1">
    <citation type="submission" date="2015-08" db="EMBL/GenBank/DDBJ databases">
        <title>Complete genome sequence of Rufibacter tibetensis strain 1351t, a radiation-resistant bacterium from tibet plateau.</title>
        <authorList>
            <person name="Dai J."/>
        </authorList>
    </citation>
    <scope>NUCLEOTIDE SEQUENCE [LARGE SCALE GENOMIC DNA]</scope>
    <source>
        <strain evidence="3 4">1351</strain>
    </source>
</reference>
<dbReference type="EMBL" id="CP012643">
    <property type="protein sequence ID" value="ALJ00142.1"/>
    <property type="molecule type" value="Genomic_DNA"/>
</dbReference>
<keyword evidence="1" id="KW-0853">WD repeat</keyword>
<sequence length="292" mass="32165">MALLKHEESLMFHDAVFSPEGNRLVSVGNQGMLYLWDPTQSFPVSFKHVYKGTALSCAYSQDGKYIVTGGEERSIKVLLAQDLSEVKSITGLPATVRKIAMSGNRLVALLQNNEIHIYNTDTWEKIGKPRYAAKDSKIVFSSKGDRFYAWFSSRIYAISAKDGELINVFNTNYGIPTDLTLSTDDRLLAVGYGKADEVIRIYDTGDFKQVKAVKKNGAGDSATGMSFFHNSNKLLYLSNAGNPNLKVYDLDNGTHTSVLKGSATDNTSISRDNSKLILAPRGLNSIRLMAII</sequence>
<proteinExistence type="predicted"/>
<name>A0A0P0CRS9_9BACT</name>
<protein>
    <submittedName>
        <fullName evidence="3">Uncharacterized protein</fullName>
    </submittedName>
</protein>
<dbReference type="InterPro" id="IPR036322">
    <property type="entry name" value="WD40_repeat_dom_sf"/>
</dbReference>
<dbReference type="InterPro" id="IPR001680">
    <property type="entry name" value="WD40_rpt"/>
</dbReference>
<evidence type="ECO:0000256" key="1">
    <source>
        <dbReference type="ARBA" id="ARBA00022574"/>
    </source>
</evidence>
<keyword evidence="4" id="KW-1185">Reference proteome</keyword>
<dbReference type="KEGG" id="rti:DC20_15640"/>
<dbReference type="SUPFAM" id="SSF50978">
    <property type="entry name" value="WD40 repeat-like"/>
    <property type="match status" value="1"/>
</dbReference>
<dbReference type="Pfam" id="PF00400">
    <property type="entry name" value="WD40"/>
    <property type="match status" value="1"/>
</dbReference>
<evidence type="ECO:0000313" key="4">
    <source>
        <dbReference type="Proteomes" id="UP000061382"/>
    </source>
</evidence>
<keyword evidence="2" id="KW-0677">Repeat</keyword>
<gene>
    <name evidence="3" type="ORF">DC20_15640</name>
</gene>
<dbReference type="PATRIC" id="fig|512763.3.peg.3438"/>